<comment type="similarity">
    <text evidence="1">Belongs to the bacterial ribosomal protein bS6 family.</text>
</comment>
<evidence type="ECO:0000256" key="2">
    <source>
        <dbReference type="SAM" id="MobiDB-lite"/>
    </source>
</evidence>
<reference evidence="3" key="1">
    <citation type="submission" date="2018-05" db="EMBL/GenBank/DDBJ databases">
        <authorList>
            <person name="Lanie J.A."/>
            <person name="Ng W.-L."/>
            <person name="Kazmierczak K.M."/>
            <person name="Andrzejewski T.M."/>
            <person name="Davidsen T.M."/>
            <person name="Wayne K.J."/>
            <person name="Tettelin H."/>
            <person name="Glass J.I."/>
            <person name="Rusch D."/>
            <person name="Podicherti R."/>
            <person name="Tsui H.-C.T."/>
            <person name="Winkler M.E."/>
        </authorList>
    </citation>
    <scope>NUCLEOTIDE SEQUENCE</scope>
</reference>
<dbReference type="SUPFAM" id="SSF54995">
    <property type="entry name" value="Ribosomal protein S6"/>
    <property type="match status" value="1"/>
</dbReference>
<dbReference type="InterPro" id="IPR035980">
    <property type="entry name" value="Ribosomal_bS6_sf"/>
</dbReference>
<dbReference type="Gene3D" id="3.30.70.60">
    <property type="match status" value="1"/>
</dbReference>
<dbReference type="PANTHER" id="PTHR21011">
    <property type="entry name" value="MITOCHONDRIAL 28S RIBOSOMAL PROTEIN S6"/>
    <property type="match status" value="1"/>
</dbReference>
<sequence>MRHYEVVLLVHPDQSDQLSDMLKRYQDLVTKNGGNVHRVEDIGRLQLAYTIKDMHKAHYVLMNIECDSQTLSEIESSFEFNDSIMRHLVVRMANAETSPSKLFILHGKDKEGKQVDPKVKDKDSKTEQEKKKVTEANDQDTDKDLDVKSETDLNESDIKASATQKEEDDDEKV</sequence>
<dbReference type="PANTHER" id="PTHR21011:SF1">
    <property type="entry name" value="SMALL RIBOSOMAL SUBUNIT PROTEIN BS6M"/>
    <property type="match status" value="1"/>
</dbReference>
<accession>A0A381VMW0</accession>
<dbReference type="HAMAP" id="MF_00360">
    <property type="entry name" value="Ribosomal_bS6"/>
    <property type="match status" value="1"/>
</dbReference>
<feature type="region of interest" description="Disordered" evidence="2">
    <location>
        <begin position="104"/>
        <end position="173"/>
    </location>
</feature>
<gene>
    <name evidence="3" type="ORF">METZ01_LOCUS93667</name>
</gene>
<dbReference type="NCBIfam" id="TIGR00166">
    <property type="entry name" value="S6"/>
    <property type="match status" value="1"/>
</dbReference>
<evidence type="ECO:0000313" key="3">
    <source>
        <dbReference type="EMBL" id="SVA40813.1"/>
    </source>
</evidence>
<feature type="compositionally biased region" description="Basic and acidic residues" evidence="2">
    <location>
        <begin position="106"/>
        <end position="151"/>
    </location>
</feature>
<dbReference type="Pfam" id="PF01250">
    <property type="entry name" value="Ribosomal_S6"/>
    <property type="match status" value="1"/>
</dbReference>
<name>A0A381VMW0_9ZZZZ</name>
<dbReference type="EMBL" id="UINC01009086">
    <property type="protein sequence ID" value="SVA40813.1"/>
    <property type="molecule type" value="Genomic_DNA"/>
</dbReference>
<proteinExistence type="inferred from homology"/>
<protein>
    <recommendedName>
        <fullName evidence="4">30S ribosomal protein S6</fullName>
    </recommendedName>
</protein>
<dbReference type="InterPro" id="IPR020814">
    <property type="entry name" value="Ribosomal_S6_plastid/chlpt"/>
</dbReference>
<evidence type="ECO:0000256" key="1">
    <source>
        <dbReference type="ARBA" id="ARBA00009512"/>
    </source>
</evidence>
<dbReference type="InterPro" id="IPR014717">
    <property type="entry name" value="Transl_elong_EF1B/ribsomal_bS6"/>
</dbReference>
<dbReference type="CDD" id="cd00473">
    <property type="entry name" value="bS6"/>
    <property type="match status" value="1"/>
</dbReference>
<evidence type="ECO:0008006" key="4">
    <source>
        <dbReference type="Google" id="ProtNLM"/>
    </source>
</evidence>
<organism evidence="3">
    <name type="scientific">marine metagenome</name>
    <dbReference type="NCBI Taxonomy" id="408172"/>
    <lineage>
        <taxon>unclassified sequences</taxon>
        <taxon>metagenomes</taxon>
        <taxon>ecological metagenomes</taxon>
    </lineage>
</organism>
<dbReference type="GO" id="GO:0003735">
    <property type="term" value="F:structural constituent of ribosome"/>
    <property type="evidence" value="ECO:0007669"/>
    <property type="project" value="InterPro"/>
</dbReference>
<dbReference type="GO" id="GO:0022627">
    <property type="term" value="C:cytosolic small ribosomal subunit"/>
    <property type="evidence" value="ECO:0007669"/>
    <property type="project" value="TreeGrafter"/>
</dbReference>
<dbReference type="GO" id="GO:0070181">
    <property type="term" value="F:small ribosomal subunit rRNA binding"/>
    <property type="evidence" value="ECO:0007669"/>
    <property type="project" value="TreeGrafter"/>
</dbReference>
<dbReference type="AlphaFoldDB" id="A0A381VMW0"/>
<dbReference type="GO" id="GO:0006412">
    <property type="term" value="P:translation"/>
    <property type="evidence" value="ECO:0007669"/>
    <property type="project" value="InterPro"/>
</dbReference>
<dbReference type="InterPro" id="IPR000529">
    <property type="entry name" value="Ribosomal_bS6"/>
</dbReference>